<evidence type="ECO:0000313" key="2">
    <source>
        <dbReference type="Proteomes" id="UP000604046"/>
    </source>
</evidence>
<sequence>MTSTKSLSLEQLRRRFDRLRALQQRLTRPVPKHFTACGRRYDLPLRSKTGPSFTTVPPHMLDYLAGFFDGDGSVIEENGILRLKVSQAESSSQVLLLFRNVLGGGIYAEGNTVGMRQVVLRWCLLGERACHAAELLRQSSSCKYDQLLLVRSQLQRRAELKSLKAVAPSKAVCPSWSYLAGFFDAEGHIKIVYPASIVLQIEQKFPQILHAIRDFFLDAGITCVIYNRRVHYALVINRTSESKRILSRLLMEGLRAKRLQARICLDLGSIKFHDIRVMLTKRVGYQSRYVRLTSAGAERAYEIKKLRSRLWKSQANSPSQLAQLKQLQEDHLLKCAEERNQLLRADIRSQLQQ</sequence>
<protein>
    <submittedName>
        <fullName evidence="1">USP protein</fullName>
    </submittedName>
</protein>
<name>A0A812RV86_9DINO</name>
<comment type="caution">
    <text evidence="1">The sequence shown here is derived from an EMBL/GenBank/DDBJ whole genome shotgun (WGS) entry which is preliminary data.</text>
</comment>
<gene>
    <name evidence="1" type="primary">USP</name>
    <name evidence="1" type="ORF">SNAT2548_LOCUS24844</name>
</gene>
<proteinExistence type="predicted"/>
<dbReference type="AlphaFoldDB" id="A0A812RV86"/>
<organism evidence="1 2">
    <name type="scientific">Symbiodinium natans</name>
    <dbReference type="NCBI Taxonomy" id="878477"/>
    <lineage>
        <taxon>Eukaryota</taxon>
        <taxon>Sar</taxon>
        <taxon>Alveolata</taxon>
        <taxon>Dinophyceae</taxon>
        <taxon>Suessiales</taxon>
        <taxon>Symbiodiniaceae</taxon>
        <taxon>Symbiodinium</taxon>
    </lineage>
</organism>
<dbReference type="InterPro" id="IPR027434">
    <property type="entry name" value="Homing_endonucl"/>
</dbReference>
<keyword evidence="2" id="KW-1185">Reference proteome</keyword>
<accession>A0A812RV86</accession>
<evidence type="ECO:0000313" key="1">
    <source>
        <dbReference type="EMBL" id="CAE7453008.1"/>
    </source>
</evidence>
<reference evidence="1" key="1">
    <citation type="submission" date="2021-02" db="EMBL/GenBank/DDBJ databases">
        <authorList>
            <person name="Dougan E. K."/>
            <person name="Rhodes N."/>
            <person name="Thang M."/>
            <person name="Chan C."/>
        </authorList>
    </citation>
    <scope>NUCLEOTIDE SEQUENCE</scope>
</reference>
<dbReference type="SUPFAM" id="SSF55608">
    <property type="entry name" value="Homing endonucleases"/>
    <property type="match status" value="2"/>
</dbReference>
<dbReference type="Proteomes" id="UP000604046">
    <property type="component" value="Unassembled WGS sequence"/>
</dbReference>
<dbReference type="Gene3D" id="3.10.28.10">
    <property type="entry name" value="Homing endonucleases"/>
    <property type="match status" value="1"/>
</dbReference>
<dbReference type="EMBL" id="CAJNDS010002371">
    <property type="protein sequence ID" value="CAE7453008.1"/>
    <property type="molecule type" value="Genomic_DNA"/>
</dbReference>
<dbReference type="OrthoDB" id="435242at2759"/>